<dbReference type="EMBL" id="VTWU01000007">
    <property type="protein sequence ID" value="KAA9327086.1"/>
    <property type="molecule type" value="Genomic_DNA"/>
</dbReference>
<dbReference type="PANTHER" id="PTHR43102:SF2">
    <property type="entry name" value="GAF DOMAIN-CONTAINING PROTEIN"/>
    <property type="match status" value="1"/>
</dbReference>
<dbReference type="SUPFAM" id="SSF55781">
    <property type="entry name" value="GAF domain-like"/>
    <property type="match status" value="1"/>
</dbReference>
<dbReference type="RefSeq" id="WP_151080268.1">
    <property type="nucleotide sequence ID" value="NZ_CP047647.1"/>
</dbReference>
<dbReference type="Gene3D" id="3.30.450.40">
    <property type="match status" value="1"/>
</dbReference>
<dbReference type="SMART" id="SM00065">
    <property type="entry name" value="GAF"/>
    <property type="match status" value="1"/>
</dbReference>
<accession>A0A7L5A212</accession>
<organism evidence="1 2">
    <name type="scientific">Hymenobacter busanensis</name>
    <dbReference type="NCBI Taxonomy" id="2607656"/>
    <lineage>
        <taxon>Bacteria</taxon>
        <taxon>Pseudomonadati</taxon>
        <taxon>Bacteroidota</taxon>
        <taxon>Cytophagia</taxon>
        <taxon>Cytophagales</taxon>
        <taxon>Hymenobacteraceae</taxon>
        <taxon>Hymenobacter</taxon>
    </lineage>
</organism>
<gene>
    <name evidence="1" type="ORF">F0P96_17760</name>
</gene>
<protein>
    <submittedName>
        <fullName evidence="1">GAF domain-containing protein</fullName>
    </submittedName>
</protein>
<dbReference type="Proteomes" id="UP000326380">
    <property type="component" value="Unassembled WGS sequence"/>
</dbReference>
<proteinExistence type="predicted"/>
<dbReference type="AlphaFoldDB" id="A0A7L5A212"/>
<dbReference type="PANTHER" id="PTHR43102">
    <property type="entry name" value="SLR1143 PROTEIN"/>
    <property type="match status" value="1"/>
</dbReference>
<reference evidence="1 2" key="1">
    <citation type="submission" date="2019-09" db="EMBL/GenBank/DDBJ databases">
        <title>Genome sequence of Hymenobacter sp. M3.</title>
        <authorList>
            <person name="Srinivasan S."/>
        </authorList>
    </citation>
    <scope>NUCLEOTIDE SEQUENCE [LARGE SCALE GENOMIC DNA]</scope>
    <source>
        <strain evidence="1 2">M3</strain>
    </source>
</reference>
<evidence type="ECO:0000313" key="1">
    <source>
        <dbReference type="EMBL" id="KAA9327086.1"/>
    </source>
</evidence>
<sequence>MPVDKRLLIPPHDKDRTHALARYRIADTPPEQLFDDLARLIARLFDMPIALVSLVTQDTVWFKANFGLPGAIRVPREDSLCSVAVLHGTPVVFENLTQSPCTLTNPDVAEALNLQFYAGVPLKTADGHSIGTVCVIDREPRTFSVAEQALLGRMAEVVMHTLELRLAALQDGSQSNAQLQLAFDSLRYSLDRLADAEKLARRSGGRSAAETADLYRVTGEIVDYVNSFVGGTLKLV</sequence>
<dbReference type="InterPro" id="IPR029016">
    <property type="entry name" value="GAF-like_dom_sf"/>
</dbReference>
<dbReference type="Pfam" id="PF01590">
    <property type="entry name" value="GAF"/>
    <property type="match status" value="1"/>
</dbReference>
<name>A0A7L5A212_9BACT</name>
<dbReference type="InterPro" id="IPR003018">
    <property type="entry name" value="GAF"/>
</dbReference>
<keyword evidence="2" id="KW-1185">Reference proteome</keyword>
<evidence type="ECO:0000313" key="2">
    <source>
        <dbReference type="Proteomes" id="UP000326380"/>
    </source>
</evidence>
<comment type="caution">
    <text evidence="1">The sequence shown here is derived from an EMBL/GenBank/DDBJ whole genome shotgun (WGS) entry which is preliminary data.</text>
</comment>